<dbReference type="InterPro" id="IPR002083">
    <property type="entry name" value="MATH/TRAF_dom"/>
</dbReference>
<evidence type="ECO:0000256" key="2">
    <source>
        <dbReference type="SAM" id="MobiDB-lite"/>
    </source>
</evidence>
<feature type="compositionally biased region" description="Acidic residues" evidence="2">
    <location>
        <begin position="260"/>
        <end position="279"/>
    </location>
</feature>
<comment type="caution">
    <text evidence="4">The sequence shown here is derived from an EMBL/GenBank/DDBJ whole genome shotgun (WGS) entry which is preliminary data.</text>
</comment>
<reference evidence="4 5" key="1">
    <citation type="journal article" date="2023" name="Plants (Basel)">
        <title>Bridging the Gap: Combining Genomics and Transcriptomics Approaches to Understand Stylosanthes scabra, an Orphan Legume from the Brazilian Caatinga.</title>
        <authorList>
            <person name="Ferreira-Neto J.R.C."/>
            <person name="da Silva M.D."/>
            <person name="Binneck E."/>
            <person name="de Melo N.F."/>
            <person name="da Silva R.H."/>
            <person name="de Melo A.L.T.M."/>
            <person name="Pandolfi V."/>
            <person name="Bustamante F.O."/>
            <person name="Brasileiro-Vidal A.C."/>
            <person name="Benko-Iseppon A.M."/>
        </authorList>
    </citation>
    <scope>NUCLEOTIDE SEQUENCE [LARGE SCALE GENOMIC DNA]</scope>
    <source>
        <tissue evidence="4">Leaves</tissue>
    </source>
</reference>
<dbReference type="PANTHER" id="PTHR46236">
    <property type="entry name" value="TRAF-LIKE SUPERFAMILY PROTEIN"/>
    <property type="match status" value="1"/>
</dbReference>
<evidence type="ECO:0000259" key="3">
    <source>
        <dbReference type="PROSITE" id="PS50144"/>
    </source>
</evidence>
<accession>A0ABU6QN25</accession>
<name>A0ABU6QN25_9FABA</name>
<dbReference type="InterPro" id="IPR008974">
    <property type="entry name" value="TRAF-like"/>
</dbReference>
<dbReference type="SUPFAM" id="SSF49599">
    <property type="entry name" value="TRAF domain-like"/>
    <property type="match status" value="1"/>
</dbReference>
<dbReference type="InterPro" id="IPR050804">
    <property type="entry name" value="MCC"/>
</dbReference>
<protein>
    <recommendedName>
        <fullName evidence="3">MATH domain-containing protein</fullName>
    </recommendedName>
</protein>
<dbReference type="Gene3D" id="2.60.210.10">
    <property type="entry name" value="Apoptosis, Tumor Necrosis Factor Receptor Associated Protein 2, Chain A"/>
    <property type="match status" value="1"/>
</dbReference>
<dbReference type="Proteomes" id="UP001341840">
    <property type="component" value="Unassembled WGS sequence"/>
</dbReference>
<gene>
    <name evidence="4" type="ORF">PIB30_068986</name>
</gene>
<evidence type="ECO:0000256" key="1">
    <source>
        <dbReference type="ARBA" id="ARBA00023054"/>
    </source>
</evidence>
<dbReference type="PROSITE" id="PS50144">
    <property type="entry name" value="MATH"/>
    <property type="match status" value="1"/>
</dbReference>
<dbReference type="PANTHER" id="PTHR46236:SF36">
    <property type="entry name" value="MATH (MEPRIN AND TRAF-C-LIKE) DOMAIN PROTEIN"/>
    <property type="match status" value="1"/>
</dbReference>
<dbReference type="EMBL" id="JASCZI010000749">
    <property type="protein sequence ID" value="MED6113243.1"/>
    <property type="molecule type" value="Genomic_DNA"/>
</dbReference>
<evidence type="ECO:0000313" key="5">
    <source>
        <dbReference type="Proteomes" id="UP001341840"/>
    </source>
</evidence>
<feature type="region of interest" description="Disordered" evidence="2">
    <location>
        <begin position="259"/>
        <end position="285"/>
    </location>
</feature>
<proteinExistence type="predicted"/>
<dbReference type="CDD" id="cd00121">
    <property type="entry name" value="MATH"/>
    <property type="match status" value="1"/>
</dbReference>
<dbReference type="SMART" id="SM00061">
    <property type="entry name" value="MATH"/>
    <property type="match status" value="1"/>
</dbReference>
<evidence type="ECO:0000313" key="4">
    <source>
        <dbReference type="EMBL" id="MED6113243.1"/>
    </source>
</evidence>
<dbReference type="Pfam" id="PF22486">
    <property type="entry name" value="MATH_2"/>
    <property type="match status" value="1"/>
</dbReference>
<sequence length="285" mass="32303">MSTTVKFTWFIWNFSKLNRQYIYSDTFFTGNHPWRILLYPQGGMRKGYLSIYLSTGDGSVLSAGSWSKTANFKLTLHNYYSTSKTFATKYKFGSGSFSSFGYPCFITSSEFDGPNNGYLVNDACTIIAEVTVENSGHQHSNDNRIMPSPVTLNKDNNNNNLVDFKGLCKVRRDFVPLLDDVCSKHPKLVESQKGKSLSEKSFTALGRVLYFLTSYKNVKDMNDDAVKELQSLWEELESSGFEDLTWLKNDVNFALGIKEELEEEEKGEEEEEGEGEGEGELLKVE</sequence>
<feature type="domain" description="MATH" evidence="3">
    <location>
        <begin position="4"/>
        <end position="130"/>
    </location>
</feature>
<keyword evidence="1" id="KW-0175">Coiled coil</keyword>
<organism evidence="4 5">
    <name type="scientific">Stylosanthes scabra</name>
    <dbReference type="NCBI Taxonomy" id="79078"/>
    <lineage>
        <taxon>Eukaryota</taxon>
        <taxon>Viridiplantae</taxon>
        <taxon>Streptophyta</taxon>
        <taxon>Embryophyta</taxon>
        <taxon>Tracheophyta</taxon>
        <taxon>Spermatophyta</taxon>
        <taxon>Magnoliopsida</taxon>
        <taxon>eudicotyledons</taxon>
        <taxon>Gunneridae</taxon>
        <taxon>Pentapetalae</taxon>
        <taxon>rosids</taxon>
        <taxon>fabids</taxon>
        <taxon>Fabales</taxon>
        <taxon>Fabaceae</taxon>
        <taxon>Papilionoideae</taxon>
        <taxon>50 kb inversion clade</taxon>
        <taxon>dalbergioids sensu lato</taxon>
        <taxon>Dalbergieae</taxon>
        <taxon>Pterocarpus clade</taxon>
        <taxon>Stylosanthes</taxon>
    </lineage>
</organism>
<keyword evidence="5" id="KW-1185">Reference proteome</keyword>